<dbReference type="PANTHER" id="PTHR43798:SF33">
    <property type="entry name" value="HYDROLASE, PUTATIVE (AFU_ORTHOLOGUE AFUA_2G14860)-RELATED"/>
    <property type="match status" value="1"/>
</dbReference>
<dbReference type="GO" id="GO:0016020">
    <property type="term" value="C:membrane"/>
    <property type="evidence" value="ECO:0007669"/>
    <property type="project" value="TreeGrafter"/>
</dbReference>
<dbReference type="InterPro" id="IPR029058">
    <property type="entry name" value="AB_hydrolase_fold"/>
</dbReference>
<name>A0A7X1E4D4_9BACT</name>
<dbReference type="SUPFAM" id="SSF56059">
    <property type="entry name" value="Glutathione synthetase ATP-binding domain-like"/>
    <property type="match status" value="1"/>
</dbReference>
<evidence type="ECO:0000259" key="2">
    <source>
        <dbReference type="Pfam" id="PF00561"/>
    </source>
</evidence>
<dbReference type="AlphaFoldDB" id="A0A7X1E4D4"/>
<evidence type="ECO:0000313" key="4">
    <source>
        <dbReference type="EMBL" id="MBC2602016.1"/>
    </source>
</evidence>
<comment type="caution">
    <text evidence="4">The sequence shown here is derived from an EMBL/GenBank/DDBJ whole genome shotgun (WGS) entry which is preliminary data.</text>
</comment>
<feature type="transmembrane region" description="Helical" evidence="1">
    <location>
        <begin position="449"/>
        <end position="473"/>
    </location>
</feature>
<keyword evidence="1" id="KW-0472">Membrane</keyword>
<accession>A0A7X1E4D4</accession>
<dbReference type="Gene3D" id="3.40.50.1820">
    <property type="entry name" value="alpha/beta hydrolase"/>
    <property type="match status" value="1"/>
</dbReference>
<dbReference type="Proteomes" id="UP000525652">
    <property type="component" value="Unassembled WGS sequence"/>
</dbReference>
<evidence type="ECO:0000259" key="3">
    <source>
        <dbReference type="Pfam" id="PF09335"/>
    </source>
</evidence>
<organism evidence="4 5">
    <name type="scientific">Puniceicoccus vermicola</name>
    <dbReference type="NCBI Taxonomy" id="388746"/>
    <lineage>
        <taxon>Bacteria</taxon>
        <taxon>Pseudomonadati</taxon>
        <taxon>Verrucomicrobiota</taxon>
        <taxon>Opitutia</taxon>
        <taxon>Puniceicoccales</taxon>
        <taxon>Puniceicoccaceae</taxon>
        <taxon>Puniceicoccus</taxon>
    </lineage>
</organism>
<reference evidence="4 5" key="1">
    <citation type="submission" date="2020-07" db="EMBL/GenBank/DDBJ databases">
        <authorList>
            <person name="Feng X."/>
        </authorList>
    </citation>
    <scope>NUCLEOTIDE SEQUENCE [LARGE SCALE GENOMIC DNA]</scope>
    <source>
        <strain evidence="4 5">JCM14086</strain>
    </source>
</reference>
<keyword evidence="1" id="KW-1133">Transmembrane helix</keyword>
<evidence type="ECO:0000313" key="5">
    <source>
        <dbReference type="Proteomes" id="UP000525652"/>
    </source>
</evidence>
<feature type="transmembrane region" description="Helical" evidence="1">
    <location>
        <begin position="414"/>
        <end position="437"/>
    </location>
</feature>
<sequence length="871" mass="96530">MNARRKKWFLWILALYLVLLGASHLKRAVFPTKPVLDREQKTFVAQGYGEDEGNSIRIAYLDEGPKDGIPVLLIHGSPVATDALLPLLDELPEDLRLIAPDLPGHGNSTYEVEDGSFRADADYLHQLIESLGIPSVQVVAYSRGGGPALQMIQQHPDEVSSLILVSSIGVQEQELLGNYTLNHALHSLQLGFFVLVEELVPHFGYLDNAILNSDYARSFSDADQRPLRKILSQVEVPTLIIHGKEDALVPVSAAREHHRIVPQSELVEMKGGHILIMRKAADVARRIDGFVHESAAGVARAKADASPTRLLQAAEKKASSPGAPASGRGLMFLAVILFFATFASEDLTCVIAGILAAAGTLSFTVATLACFLGILVGDLAIFFGGRFFGTQAVRYPPFRWVLTEERLDTAQEWFIRRGAVVILSSRFIPGSRLAVYFAAGMARTQVSKFLLYFLIAAIIWTPLLVGLAMLIGNPLLQIFARFEHWALPALIVLIAFILFVTKVIVPLLTARGRRISYGSWKRKVRWEFWPRWIFYPPVVLWVLWLGIRHRKPSLFTGANPGIAGGGIAFESKREIYSLLESGKGQIARTLSLPPQGSVQEWLPQIRSFQDQLPSPFPLVCKPDFGERGDGVSIVHNESDLIRALEEIDRDPIVQEFIPGLEYGIFFEKKPSESKGRVTSITRKIHTTVTGDGIKTLDELILADDRAVCCYSYFRDKHRAHLLSIPPKGEEYELATLGSHCRGSLFLDGSSLLTPELTEAVNQIFDGVEGLCFGRLDVKCPSDEDLQRGQHLTVLEFNGITSEPTHIYDPKHSLMYAYSVVFAQWARAFEIAAENRKAGHEPWSAGKTLHLMVNAMRGRPVKTKEKTQTPAS</sequence>
<dbReference type="InterPro" id="IPR032816">
    <property type="entry name" value="VTT_dom"/>
</dbReference>
<keyword evidence="1" id="KW-0812">Transmembrane</keyword>
<feature type="transmembrane region" description="Helical" evidence="1">
    <location>
        <begin position="350"/>
        <end position="376"/>
    </location>
</feature>
<dbReference type="RefSeq" id="WP_185692716.1">
    <property type="nucleotide sequence ID" value="NZ_JACHVA010000081.1"/>
</dbReference>
<keyword evidence="5" id="KW-1185">Reference proteome</keyword>
<gene>
    <name evidence="4" type="ORF">H5P30_09525</name>
</gene>
<dbReference type="EMBL" id="JACHVA010000081">
    <property type="protein sequence ID" value="MBC2602016.1"/>
    <property type="molecule type" value="Genomic_DNA"/>
</dbReference>
<dbReference type="InterPro" id="IPR050266">
    <property type="entry name" value="AB_hydrolase_sf"/>
</dbReference>
<feature type="transmembrane region" description="Helical" evidence="1">
    <location>
        <begin position="485"/>
        <end position="508"/>
    </location>
</feature>
<feature type="domain" description="AB hydrolase-1" evidence="2">
    <location>
        <begin position="70"/>
        <end position="171"/>
    </location>
</feature>
<feature type="domain" description="VTT" evidence="3">
    <location>
        <begin position="354"/>
        <end position="466"/>
    </location>
</feature>
<dbReference type="SUPFAM" id="SSF53474">
    <property type="entry name" value="alpha/beta-Hydrolases"/>
    <property type="match status" value="1"/>
</dbReference>
<keyword evidence="4" id="KW-0378">Hydrolase</keyword>
<dbReference type="Pfam" id="PF00561">
    <property type="entry name" value="Abhydrolase_1"/>
    <property type="match status" value="1"/>
</dbReference>
<dbReference type="PRINTS" id="PR00111">
    <property type="entry name" value="ABHYDROLASE"/>
</dbReference>
<protein>
    <submittedName>
        <fullName evidence="4">Alpha/beta fold hydrolase</fullName>
    </submittedName>
</protein>
<feature type="transmembrane region" description="Helical" evidence="1">
    <location>
        <begin position="528"/>
        <end position="547"/>
    </location>
</feature>
<proteinExistence type="predicted"/>
<dbReference type="InterPro" id="IPR000073">
    <property type="entry name" value="AB_hydrolase_1"/>
</dbReference>
<dbReference type="PANTHER" id="PTHR43798">
    <property type="entry name" value="MONOACYLGLYCEROL LIPASE"/>
    <property type="match status" value="1"/>
</dbReference>
<feature type="transmembrane region" description="Helical" evidence="1">
    <location>
        <begin position="325"/>
        <end position="343"/>
    </location>
</feature>
<dbReference type="Gene3D" id="3.30.470.20">
    <property type="entry name" value="ATP-grasp fold, B domain"/>
    <property type="match status" value="1"/>
</dbReference>
<dbReference type="Pfam" id="PF09335">
    <property type="entry name" value="VTT_dom"/>
    <property type="match status" value="1"/>
</dbReference>
<dbReference type="GO" id="GO:0016787">
    <property type="term" value="F:hydrolase activity"/>
    <property type="evidence" value="ECO:0007669"/>
    <property type="project" value="UniProtKB-KW"/>
</dbReference>
<evidence type="ECO:0000256" key="1">
    <source>
        <dbReference type="SAM" id="Phobius"/>
    </source>
</evidence>